<dbReference type="GO" id="GO:0005737">
    <property type="term" value="C:cytoplasm"/>
    <property type="evidence" value="ECO:0007669"/>
    <property type="project" value="TreeGrafter"/>
</dbReference>
<dbReference type="Proteomes" id="UP000537130">
    <property type="component" value="Unassembled WGS sequence"/>
</dbReference>
<reference evidence="3 4" key="1">
    <citation type="submission" date="2020-08" db="EMBL/GenBank/DDBJ databases">
        <title>Genomic Encyclopedia of Type Strains, Phase III (KMG-III): the genomes of soil and plant-associated and newly described type strains.</title>
        <authorList>
            <person name="Whitman W."/>
        </authorList>
    </citation>
    <scope>NUCLEOTIDE SEQUENCE [LARGE SCALE GENOMIC DNA]</scope>
    <source>
        <strain evidence="3 4">CECT 8654</strain>
    </source>
</reference>
<dbReference type="Gene3D" id="3.20.20.140">
    <property type="entry name" value="Metal-dependent hydrolases"/>
    <property type="match status" value="1"/>
</dbReference>
<dbReference type="AlphaFoldDB" id="A0A7W4W555"/>
<gene>
    <name evidence="3" type="ORF">FHR99_001942</name>
</gene>
<evidence type="ECO:0000256" key="1">
    <source>
        <dbReference type="ARBA" id="ARBA00023239"/>
    </source>
</evidence>
<evidence type="ECO:0000313" key="3">
    <source>
        <dbReference type="EMBL" id="MBB3047676.1"/>
    </source>
</evidence>
<evidence type="ECO:0000313" key="4">
    <source>
        <dbReference type="Proteomes" id="UP000537130"/>
    </source>
</evidence>
<keyword evidence="4" id="KW-1185">Reference proteome</keyword>
<dbReference type="Pfam" id="PF04909">
    <property type="entry name" value="Amidohydro_2"/>
    <property type="match status" value="1"/>
</dbReference>
<dbReference type="InterPro" id="IPR006680">
    <property type="entry name" value="Amidohydro-rel"/>
</dbReference>
<dbReference type="SUPFAM" id="SSF51556">
    <property type="entry name" value="Metallo-dependent hydrolases"/>
    <property type="match status" value="1"/>
</dbReference>
<feature type="domain" description="Amidohydrolase-related" evidence="2">
    <location>
        <begin position="134"/>
        <end position="391"/>
    </location>
</feature>
<protein>
    <submittedName>
        <fullName evidence="3">Putative TIM-barrel fold metal-dependent hydrolase</fullName>
    </submittedName>
</protein>
<keyword evidence="1" id="KW-0456">Lyase</keyword>
<keyword evidence="3" id="KW-0378">Hydrolase</keyword>
<proteinExistence type="predicted"/>
<comment type="caution">
    <text evidence="3">The sequence shown here is derived from an EMBL/GenBank/DDBJ whole genome shotgun (WGS) entry which is preliminary data.</text>
</comment>
<dbReference type="InterPro" id="IPR032466">
    <property type="entry name" value="Metal_Hydrolase"/>
</dbReference>
<sequence length="398" mass="46118">MTDLGYKPFDCDNHYYESHDAFTRHVPKHMRPRCVQWAEIEGRKYHVVGGKVSRAVTNPTWDPIAKPGAISDFLRGNPNKLKPEELLSDPEPLPDCYINRDARIKVLDEQGLEAMWLFPTLGVLYEELLKHDIEAVRTQFRAFNRWLDEDWGCNYQNRIFASPYISLADVDFACEELEWALKQGARTVCMRPSAVWTKDGPLSPSHPKFDPFWARVNEAGITVVVHASDSGYTTHGYVDDGFSTGGSNAFSSWAPNIKHFNIERAAYDFLVTLCYEKLFERFPNLRIASIENGAEFLPDLVRKLKQSRDRMDTMGYYKEDPVELFKRHVWINPFWEDDVYEVEEIMGADRVIFGSDWPHIEGMPTPLDYVPELSKFDDAKKKRILRDNVRELNELKPL</sequence>
<evidence type="ECO:0000259" key="2">
    <source>
        <dbReference type="Pfam" id="PF04909"/>
    </source>
</evidence>
<dbReference type="PANTHER" id="PTHR21240:SF28">
    <property type="entry name" value="ISO-OROTATE DECARBOXYLASE (EUROFUNG)"/>
    <property type="match status" value="1"/>
</dbReference>
<organism evidence="3 4">
    <name type="scientific">Litorivivens lipolytica</name>
    <dbReference type="NCBI Taxonomy" id="1524264"/>
    <lineage>
        <taxon>Bacteria</taxon>
        <taxon>Pseudomonadati</taxon>
        <taxon>Pseudomonadota</taxon>
        <taxon>Gammaproteobacteria</taxon>
        <taxon>Litorivivens</taxon>
    </lineage>
</organism>
<dbReference type="GO" id="GO:0016831">
    <property type="term" value="F:carboxy-lyase activity"/>
    <property type="evidence" value="ECO:0007669"/>
    <property type="project" value="InterPro"/>
</dbReference>
<name>A0A7W4W555_9GAMM</name>
<dbReference type="RefSeq" id="WP_183410444.1">
    <property type="nucleotide sequence ID" value="NZ_JACHWY010000002.1"/>
</dbReference>
<dbReference type="GO" id="GO:0016787">
    <property type="term" value="F:hydrolase activity"/>
    <property type="evidence" value="ECO:0007669"/>
    <property type="project" value="UniProtKB-KW"/>
</dbReference>
<dbReference type="GO" id="GO:0019748">
    <property type="term" value="P:secondary metabolic process"/>
    <property type="evidence" value="ECO:0007669"/>
    <property type="project" value="TreeGrafter"/>
</dbReference>
<accession>A0A7W4W555</accession>
<dbReference type="EMBL" id="JACHWY010000002">
    <property type="protein sequence ID" value="MBB3047676.1"/>
    <property type="molecule type" value="Genomic_DNA"/>
</dbReference>
<dbReference type="PANTHER" id="PTHR21240">
    <property type="entry name" value="2-AMINO-3-CARBOXYLMUCONATE-6-SEMIALDEHYDE DECARBOXYLASE"/>
    <property type="match status" value="1"/>
</dbReference>
<dbReference type="InterPro" id="IPR032465">
    <property type="entry name" value="ACMSD"/>
</dbReference>